<dbReference type="AlphaFoldDB" id="A0A9X7C643"/>
<evidence type="ECO:0000259" key="2">
    <source>
        <dbReference type="SMART" id="SM00646"/>
    </source>
</evidence>
<dbReference type="RefSeq" id="WP_098771961.1">
    <property type="nucleotide sequence ID" value="NZ_NUIQ01000323.1"/>
</dbReference>
<dbReference type="CDD" id="cd02696">
    <property type="entry name" value="MurNAc-LAA"/>
    <property type="match status" value="1"/>
</dbReference>
<dbReference type="GO" id="GO:0008745">
    <property type="term" value="F:N-acetylmuramoyl-L-alanine amidase activity"/>
    <property type="evidence" value="ECO:0007669"/>
    <property type="project" value="InterPro"/>
</dbReference>
<dbReference type="EMBL" id="NUIQ01000323">
    <property type="protein sequence ID" value="PGO61850.1"/>
    <property type="molecule type" value="Genomic_DNA"/>
</dbReference>
<dbReference type="PANTHER" id="PTHR30404:SF0">
    <property type="entry name" value="N-ACETYLMURAMOYL-L-ALANINE AMIDASE AMIC"/>
    <property type="match status" value="1"/>
</dbReference>
<feature type="domain" description="MurNAc-LAA" evidence="2">
    <location>
        <begin position="64"/>
        <end position="177"/>
    </location>
</feature>
<name>A0A9X7C643_BACCE</name>
<dbReference type="GO" id="GO:0009253">
    <property type="term" value="P:peptidoglycan catabolic process"/>
    <property type="evidence" value="ECO:0007669"/>
    <property type="project" value="InterPro"/>
</dbReference>
<evidence type="ECO:0000256" key="1">
    <source>
        <dbReference type="ARBA" id="ARBA00022801"/>
    </source>
</evidence>
<protein>
    <recommendedName>
        <fullName evidence="2">MurNAc-LAA domain-containing protein</fullName>
    </recommendedName>
</protein>
<dbReference type="InterPro" id="IPR002508">
    <property type="entry name" value="MurNAc-LAA_cat"/>
</dbReference>
<gene>
    <name evidence="3" type="ORF">CN980_28880</name>
</gene>
<sequence>MFKIFLDPGHGGTDSGAIGNELLEKDLNLDIALRIRAILLNNYENVDVKMSRETDVFVSLTERTNAANDWQADYFLSIHINSADSSSATGYEDFIYPGLSDSSQTAIYQNILHEEITKTNELFDRGKKQEDFHVLRESNMPALLTENGFITNVADATKLKDANWRQKVSEGHVNGLAGSFNLTKKSNIFRVIVDGVQVGAYAKKENIVTAVQNHLDQSQEILIKKVPSQLIVAPPAPLSSLSRFMNTVNTGTLYVEGEQLGTLAASIKRDDIVVLDFGWPKYNKSTKTYGTLLFSGFGAGTTFASTIDIANAVKAFAQGYHDQIALNNNANGSQVVIAIGTNNKKGATSNHAQAWASMVDQVNSWVQSQNYAEITIVAASDMEMGWNSARNTRKWVDGYQSYFLSNNRPLITLYNYGDAAGCPPYGNCNNGWTQEDVWYISWGSGISSPLPEIYTTNSSQAKEWANLVKYSFTKDPNNPMIIAGVMTQYQACLDQGGCSGTNNTPEQGWTQLWNELNADSQTAQTLLNPQTLRWVTDITWQN</sequence>
<organism evidence="3 4">
    <name type="scientific">Bacillus cereus</name>
    <dbReference type="NCBI Taxonomy" id="1396"/>
    <lineage>
        <taxon>Bacteria</taxon>
        <taxon>Bacillati</taxon>
        <taxon>Bacillota</taxon>
        <taxon>Bacilli</taxon>
        <taxon>Bacillales</taxon>
        <taxon>Bacillaceae</taxon>
        <taxon>Bacillus</taxon>
        <taxon>Bacillus cereus group</taxon>
    </lineage>
</organism>
<dbReference type="Pfam" id="PF01520">
    <property type="entry name" value="Amidase_3"/>
    <property type="match status" value="1"/>
</dbReference>
<reference evidence="3 4" key="1">
    <citation type="submission" date="2017-09" db="EMBL/GenBank/DDBJ databases">
        <title>Large-scale bioinformatics analysis of Bacillus genomes uncovers conserved roles of natural products in bacterial physiology.</title>
        <authorList>
            <consortium name="Agbiome Team Llc"/>
            <person name="Bleich R.M."/>
            <person name="Grubbs K.J."/>
            <person name="Santa Maria K.C."/>
            <person name="Allen S.E."/>
            <person name="Farag S."/>
            <person name="Shank E.A."/>
            <person name="Bowers A."/>
        </authorList>
    </citation>
    <scope>NUCLEOTIDE SEQUENCE [LARGE SCALE GENOMIC DNA]</scope>
    <source>
        <strain evidence="3 4">AFS049141</strain>
    </source>
</reference>
<dbReference type="Proteomes" id="UP000223834">
    <property type="component" value="Unassembled WGS sequence"/>
</dbReference>
<accession>A0A9X7C643</accession>
<proteinExistence type="predicted"/>
<dbReference type="InterPro" id="IPR050695">
    <property type="entry name" value="N-acetylmuramoyl_amidase_3"/>
</dbReference>
<evidence type="ECO:0000313" key="3">
    <source>
        <dbReference type="EMBL" id="PGO61850.1"/>
    </source>
</evidence>
<comment type="caution">
    <text evidence="3">The sequence shown here is derived from an EMBL/GenBank/DDBJ whole genome shotgun (WGS) entry which is preliminary data.</text>
</comment>
<dbReference type="Gene3D" id="3.40.630.40">
    <property type="entry name" value="Zn-dependent exopeptidases"/>
    <property type="match status" value="1"/>
</dbReference>
<keyword evidence="1" id="KW-0378">Hydrolase</keyword>
<dbReference type="GO" id="GO:0030288">
    <property type="term" value="C:outer membrane-bounded periplasmic space"/>
    <property type="evidence" value="ECO:0007669"/>
    <property type="project" value="TreeGrafter"/>
</dbReference>
<dbReference type="PANTHER" id="PTHR30404">
    <property type="entry name" value="N-ACETYLMURAMOYL-L-ALANINE AMIDASE"/>
    <property type="match status" value="1"/>
</dbReference>
<dbReference type="SUPFAM" id="SSF53187">
    <property type="entry name" value="Zn-dependent exopeptidases"/>
    <property type="match status" value="1"/>
</dbReference>
<evidence type="ECO:0000313" key="4">
    <source>
        <dbReference type="Proteomes" id="UP000223834"/>
    </source>
</evidence>
<dbReference type="SMART" id="SM00646">
    <property type="entry name" value="Ami_3"/>
    <property type="match status" value="1"/>
</dbReference>